<evidence type="ECO:0000313" key="3">
    <source>
        <dbReference type="EMBL" id="CAH3173129.1"/>
    </source>
</evidence>
<organism evidence="3 4">
    <name type="scientific">Porites evermanni</name>
    <dbReference type="NCBI Taxonomy" id="104178"/>
    <lineage>
        <taxon>Eukaryota</taxon>
        <taxon>Metazoa</taxon>
        <taxon>Cnidaria</taxon>
        <taxon>Anthozoa</taxon>
        <taxon>Hexacorallia</taxon>
        <taxon>Scleractinia</taxon>
        <taxon>Fungiina</taxon>
        <taxon>Poritidae</taxon>
        <taxon>Porites</taxon>
    </lineage>
</organism>
<accession>A0ABN8R1S8</accession>
<feature type="compositionally biased region" description="Polar residues" evidence="2">
    <location>
        <begin position="46"/>
        <end position="61"/>
    </location>
</feature>
<feature type="compositionally biased region" description="Low complexity" evidence="2">
    <location>
        <begin position="296"/>
        <end position="315"/>
    </location>
</feature>
<keyword evidence="4" id="KW-1185">Reference proteome</keyword>
<feature type="coiled-coil region" evidence="1">
    <location>
        <begin position="114"/>
        <end position="148"/>
    </location>
</feature>
<feature type="compositionally biased region" description="Basic residues" evidence="2">
    <location>
        <begin position="329"/>
        <end position="339"/>
    </location>
</feature>
<dbReference type="PANTHER" id="PTHR34533:SF3">
    <property type="entry name" value="BICD FAMILY-LIKE CARGO ADAPTER 2"/>
    <property type="match status" value="1"/>
</dbReference>
<feature type="compositionally biased region" description="Basic and acidic residues" evidence="2">
    <location>
        <begin position="18"/>
        <end position="36"/>
    </location>
</feature>
<feature type="compositionally biased region" description="Polar residues" evidence="2">
    <location>
        <begin position="245"/>
        <end position="260"/>
    </location>
</feature>
<evidence type="ECO:0000256" key="2">
    <source>
        <dbReference type="SAM" id="MobiDB-lite"/>
    </source>
</evidence>
<feature type="region of interest" description="Disordered" evidence="2">
    <location>
        <begin position="245"/>
        <end position="266"/>
    </location>
</feature>
<dbReference type="InterPro" id="IPR039284">
    <property type="entry name" value="CCDC159/163"/>
</dbReference>
<feature type="region of interest" description="Disordered" evidence="2">
    <location>
        <begin position="356"/>
        <end position="409"/>
    </location>
</feature>
<name>A0ABN8R1S8_9CNID</name>
<dbReference type="EMBL" id="CALNXI010001603">
    <property type="protein sequence ID" value="CAH3173129.1"/>
    <property type="molecule type" value="Genomic_DNA"/>
</dbReference>
<feature type="coiled-coil region" evidence="1">
    <location>
        <begin position="195"/>
        <end position="222"/>
    </location>
</feature>
<feature type="region of interest" description="Disordered" evidence="2">
    <location>
        <begin position="296"/>
        <end position="341"/>
    </location>
</feature>
<sequence>MEWESKFSSIVRETETNLARVRDRLGSSSKTKESGRSRGNHFGGKSSISPGNLRSQTSRSPHISAMAWDKLSPVKTVGMATSVPSSQASPALVNALFERVEEQAELVSHLSDTVRGLEKERETHAAEIKRMRDEINRLNERLREKGVDIETERKLEQFKRDVYSQLEFVQSQSKLRQSTSENSHGSDPSVINEARRIIEDETESLQRDIEHLKTKMGKLEIELHSSLSDSRDVLRKQERLDRVLSSLSENQRSQSRSLSSIVDEKQSDSYEIQQLKHLVNQVRRQFSDLESEFQSSVRNSGVSSNNSSVRQSQLRASTQARFMNGDAKSKRKGTKHKSKAAVDDLVLSSSSDNDLSLTTLDVSSPSDSELTSLKLDRSHRGVSGNGVGSISSSSLSSLDSDDLLKELSH</sequence>
<reference evidence="3 4" key="1">
    <citation type="submission" date="2022-05" db="EMBL/GenBank/DDBJ databases">
        <authorList>
            <consortium name="Genoscope - CEA"/>
            <person name="William W."/>
        </authorList>
    </citation>
    <scope>NUCLEOTIDE SEQUENCE [LARGE SCALE GENOMIC DNA]</scope>
</reference>
<comment type="caution">
    <text evidence="3">The sequence shown here is derived from an EMBL/GenBank/DDBJ whole genome shotgun (WGS) entry which is preliminary data.</text>
</comment>
<feature type="compositionally biased region" description="Low complexity" evidence="2">
    <location>
        <begin position="356"/>
        <end position="368"/>
    </location>
</feature>
<dbReference type="Proteomes" id="UP001159427">
    <property type="component" value="Unassembled WGS sequence"/>
</dbReference>
<protein>
    <submittedName>
        <fullName evidence="3">Uncharacterized protein</fullName>
    </submittedName>
</protein>
<gene>
    <name evidence="3" type="ORF">PEVE_00008875</name>
</gene>
<feature type="compositionally biased region" description="Low complexity" evidence="2">
    <location>
        <begin position="389"/>
        <end position="398"/>
    </location>
</feature>
<feature type="region of interest" description="Disordered" evidence="2">
    <location>
        <begin position="18"/>
        <end position="66"/>
    </location>
</feature>
<evidence type="ECO:0000256" key="1">
    <source>
        <dbReference type="SAM" id="Coils"/>
    </source>
</evidence>
<keyword evidence="1" id="KW-0175">Coiled coil</keyword>
<dbReference type="PANTHER" id="PTHR34533">
    <property type="entry name" value="TRANSMEMBRANE PROTEIN CCDC163"/>
    <property type="match status" value="1"/>
</dbReference>
<proteinExistence type="predicted"/>
<evidence type="ECO:0000313" key="4">
    <source>
        <dbReference type="Proteomes" id="UP001159427"/>
    </source>
</evidence>